<organism evidence="2">
    <name type="scientific">hydrothermal vent metagenome</name>
    <dbReference type="NCBI Taxonomy" id="652676"/>
    <lineage>
        <taxon>unclassified sequences</taxon>
        <taxon>metagenomes</taxon>
        <taxon>ecological metagenomes</taxon>
    </lineage>
</organism>
<evidence type="ECO:0000313" key="3">
    <source>
        <dbReference type="EMBL" id="SFV84973.1"/>
    </source>
</evidence>
<evidence type="ECO:0000313" key="2">
    <source>
        <dbReference type="EMBL" id="SFV81069.1"/>
    </source>
</evidence>
<evidence type="ECO:0000259" key="1">
    <source>
        <dbReference type="Pfam" id="PF04324"/>
    </source>
</evidence>
<dbReference type="InterPro" id="IPR041854">
    <property type="entry name" value="BFD-like_2Fe2S-bd_dom_sf"/>
</dbReference>
<reference evidence="2" key="1">
    <citation type="submission" date="2016-10" db="EMBL/GenBank/DDBJ databases">
        <authorList>
            <person name="de Groot N.N."/>
        </authorList>
    </citation>
    <scope>NUCLEOTIDE SEQUENCE</scope>
</reference>
<feature type="domain" description="BFD-like [2Fe-2S]-binding" evidence="1">
    <location>
        <begin position="26"/>
        <end position="72"/>
    </location>
</feature>
<dbReference type="InterPro" id="IPR007419">
    <property type="entry name" value="BFD-like_2Fe2S-bd_dom"/>
</dbReference>
<gene>
    <name evidence="2" type="ORF">MNB_SUP05-6-87</name>
    <name evidence="3" type="ORF">MNB_SUP05-9-1076</name>
</gene>
<accession>A0A1W1DIE3</accession>
<dbReference type="AlphaFoldDB" id="A0A1W1DIE3"/>
<dbReference type="Pfam" id="PF04324">
    <property type="entry name" value="Fer2_BFD"/>
    <property type="match status" value="1"/>
</dbReference>
<sequence>MKPILVKNPLEKLPDILKRNIDKNLCVCNEVIKIDVINAIANGAITVEEVRNQTYATGGNGCCTRQVERLIECIHSI</sequence>
<proteinExistence type="predicted"/>
<dbReference type="EMBL" id="FPHV01000040">
    <property type="protein sequence ID" value="SFV81069.1"/>
    <property type="molecule type" value="Genomic_DNA"/>
</dbReference>
<protein>
    <submittedName>
        <fullName evidence="2">BFD-like (2Fe-2S)-binding region</fullName>
    </submittedName>
</protein>
<name>A0A1W1DIE3_9ZZZZ</name>
<dbReference type="EMBL" id="FPHX01000148">
    <property type="protein sequence ID" value="SFV84973.1"/>
    <property type="molecule type" value="Genomic_DNA"/>
</dbReference>
<dbReference type="Gene3D" id="1.10.10.1100">
    <property type="entry name" value="BFD-like [2Fe-2S]-binding domain"/>
    <property type="match status" value="1"/>
</dbReference>